<dbReference type="AlphaFoldDB" id="A0A7J6M9F9"/>
<feature type="domain" description="RPA-interacting protein C-terminal" evidence="2">
    <location>
        <begin position="245"/>
        <end position="323"/>
    </location>
</feature>
<evidence type="ECO:0000256" key="1">
    <source>
        <dbReference type="SAM" id="MobiDB-lite"/>
    </source>
</evidence>
<reference evidence="3 4" key="1">
    <citation type="submission" date="2020-04" db="EMBL/GenBank/DDBJ databases">
        <title>Perkinsus chesapeaki whole genome sequence.</title>
        <authorList>
            <person name="Bogema D.R."/>
        </authorList>
    </citation>
    <scope>NUCLEOTIDE SEQUENCE [LARGE SCALE GENOMIC DNA]</scope>
    <source>
        <strain evidence="3">ATCC PRA-425</strain>
    </source>
</reference>
<evidence type="ECO:0000313" key="3">
    <source>
        <dbReference type="EMBL" id="KAF4668036.1"/>
    </source>
</evidence>
<proteinExistence type="predicted"/>
<sequence length="329" mass="36015">MSVQPALSSDMPTLLQHNPTTRVSVKRAGRQPRELKDRWVGTAAGLLTGIEWRACNGWLRAGRPSSTVSEECMIAANRRSPSNGYHFPCLFDLLAGSVIAEAVGGELSNLRKENDVGLLGGEDWVDLARLLEEDLRDQLERLDNDAECRGVTTDDITGGPAFGSLRLFPSFHFATTSEISLLGNRQGAALRGRGIVEGGPTTALQDLDLSHFAACRLHEIEEMEMQAAVEELYLSHMATQGGVPCPLCSKGKLGLSRSDGLLWCESCIDMRLRLGRPGLSLEDDIAPLLHSAVRRHLEEGKCEQSPTFKIKDGRLIALCNMCHWKNEAL</sequence>
<dbReference type="Pfam" id="PF14768">
    <property type="entry name" value="RPA_interact_C"/>
    <property type="match status" value="1"/>
</dbReference>
<gene>
    <name evidence="3" type="ORF">FOL47_003188</name>
</gene>
<feature type="region of interest" description="Disordered" evidence="1">
    <location>
        <begin position="1"/>
        <end position="29"/>
    </location>
</feature>
<protein>
    <recommendedName>
        <fullName evidence="2">RPA-interacting protein C-terminal domain-containing protein</fullName>
    </recommendedName>
</protein>
<dbReference type="EMBL" id="JAAPAO010000198">
    <property type="protein sequence ID" value="KAF4668036.1"/>
    <property type="molecule type" value="Genomic_DNA"/>
</dbReference>
<evidence type="ECO:0000259" key="2">
    <source>
        <dbReference type="Pfam" id="PF14768"/>
    </source>
</evidence>
<evidence type="ECO:0000313" key="4">
    <source>
        <dbReference type="Proteomes" id="UP000591131"/>
    </source>
</evidence>
<keyword evidence="4" id="KW-1185">Reference proteome</keyword>
<name>A0A7J6M9F9_PERCH</name>
<dbReference type="Proteomes" id="UP000591131">
    <property type="component" value="Unassembled WGS sequence"/>
</dbReference>
<dbReference type="OrthoDB" id="10454636at2759"/>
<feature type="compositionally biased region" description="Polar residues" evidence="1">
    <location>
        <begin position="1"/>
        <end position="23"/>
    </location>
</feature>
<comment type="caution">
    <text evidence="3">The sequence shown here is derived from an EMBL/GenBank/DDBJ whole genome shotgun (WGS) entry which is preliminary data.</text>
</comment>
<organism evidence="3 4">
    <name type="scientific">Perkinsus chesapeaki</name>
    <name type="common">Clam parasite</name>
    <name type="synonym">Perkinsus andrewsi</name>
    <dbReference type="NCBI Taxonomy" id="330153"/>
    <lineage>
        <taxon>Eukaryota</taxon>
        <taxon>Sar</taxon>
        <taxon>Alveolata</taxon>
        <taxon>Perkinsozoa</taxon>
        <taxon>Perkinsea</taxon>
        <taxon>Perkinsida</taxon>
        <taxon>Perkinsidae</taxon>
        <taxon>Perkinsus</taxon>
    </lineage>
</organism>
<dbReference type="InterPro" id="IPR028159">
    <property type="entry name" value="RPA_interact_C_dom"/>
</dbReference>
<accession>A0A7J6M9F9</accession>